<dbReference type="AlphaFoldDB" id="A0AA85AJB6"/>
<evidence type="ECO:0008006" key="8">
    <source>
        <dbReference type="Google" id="ProtNLM"/>
    </source>
</evidence>
<dbReference type="InterPro" id="IPR011993">
    <property type="entry name" value="PH-like_dom_sf"/>
</dbReference>
<proteinExistence type="predicted"/>
<dbReference type="Gene3D" id="2.30.30.40">
    <property type="entry name" value="SH3 Domains"/>
    <property type="match status" value="1"/>
</dbReference>
<dbReference type="Pfam" id="PF00621">
    <property type="entry name" value="RhoGEF"/>
    <property type="match status" value="1"/>
</dbReference>
<dbReference type="SUPFAM" id="SSF50044">
    <property type="entry name" value="SH3-domain"/>
    <property type="match status" value="1"/>
</dbReference>
<protein>
    <recommendedName>
        <fullName evidence="8">SH3 domain-containing protein</fullName>
    </recommendedName>
</protein>
<evidence type="ECO:0000259" key="4">
    <source>
        <dbReference type="SMART" id="SM00326"/>
    </source>
</evidence>
<evidence type="ECO:0000256" key="2">
    <source>
        <dbReference type="SAM" id="MobiDB-lite"/>
    </source>
</evidence>
<accession>A0AA85AJB6</accession>
<dbReference type="SUPFAM" id="SSF48065">
    <property type="entry name" value="DBL homology domain (DH-domain)"/>
    <property type="match status" value="1"/>
</dbReference>
<evidence type="ECO:0000313" key="6">
    <source>
        <dbReference type="WBParaSite" id="SMRG1_88760.11"/>
    </source>
</evidence>
<dbReference type="InterPro" id="IPR035899">
    <property type="entry name" value="DBL_dom_sf"/>
</dbReference>
<dbReference type="PANTHER" id="PTHR46026">
    <property type="entry name" value="RHO-TYPE GUANINE NUCLEOTIDE EXCHANGE FACTOR, ISOFORM F"/>
    <property type="match status" value="1"/>
</dbReference>
<dbReference type="PANTHER" id="PTHR46026:SF1">
    <property type="entry name" value="RHO-TYPE GUANINE NUCLEOTIDE EXCHANGE FACTOR, ISOFORM F"/>
    <property type="match status" value="1"/>
</dbReference>
<dbReference type="SMART" id="SM00326">
    <property type="entry name" value="SH3"/>
    <property type="match status" value="1"/>
</dbReference>
<evidence type="ECO:0000259" key="3">
    <source>
        <dbReference type="SMART" id="SM00325"/>
    </source>
</evidence>
<dbReference type="CDD" id="cd11877">
    <property type="entry name" value="SH3_PIX"/>
    <property type="match status" value="1"/>
</dbReference>
<organism evidence="5 7">
    <name type="scientific">Schistosoma margrebowiei</name>
    <dbReference type="NCBI Taxonomy" id="48269"/>
    <lineage>
        <taxon>Eukaryota</taxon>
        <taxon>Metazoa</taxon>
        <taxon>Spiralia</taxon>
        <taxon>Lophotrochozoa</taxon>
        <taxon>Platyhelminthes</taxon>
        <taxon>Trematoda</taxon>
        <taxon>Digenea</taxon>
        <taxon>Strigeidida</taxon>
        <taxon>Schistosomatoidea</taxon>
        <taxon>Schistosomatidae</taxon>
        <taxon>Schistosoma</taxon>
    </lineage>
</organism>
<dbReference type="InterPro" id="IPR001452">
    <property type="entry name" value="SH3_domain"/>
</dbReference>
<feature type="domain" description="SH3" evidence="4">
    <location>
        <begin position="6"/>
        <end position="61"/>
    </location>
</feature>
<evidence type="ECO:0000313" key="7">
    <source>
        <dbReference type="WBParaSite" id="SMRG1_88760.27"/>
    </source>
</evidence>
<evidence type="ECO:0000313" key="5">
    <source>
        <dbReference type="Proteomes" id="UP000050790"/>
    </source>
</evidence>
<dbReference type="SMART" id="SM00325">
    <property type="entry name" value="RhoGEF"/>
    <property type="match status" value="1"/>
</dbReference>
<dbReference type="Gene3D" id="2.30.29.30">
    <property type="entry name" value="Pleckstrin-homology domain (PH domain)/Phosphotyrosine-binding domain (PTB)"/>
    <property type="match status" value="1"/>
</dbReference>
<dbReference type="InterPro" id="IPR036028">
    <property type="entry name" value="SH3-like_dom_sf"/>
</dbReference>
<dbReference type="InterPro" id="IPR000219">
    <property type="entry name" value="DH_dom"/>
</dbReference>
<dbReference type="Pfam" id="PF00018">
    <property type="entry name" value="SH3_1"/>
    <property type="match status" value="1"/>
</dbReference>
<name>A0AA85AJB6_9TREM</name>
<feature type="domain" description="DH" evidence="3">
    <location>
        <begin position="86"/>
        <end position="260"/>
    </location>
</feature>
<reference evidence="6 7" key="1">
    <citation type="submission" date="2023-11" db="UniProtKB">
        <authorList>
            <consortium name="WormBaseParasite"/>
        </authorList>
    </citation>
    <scope>IDENTIFICATION</scope>
</reference>
<keyword evidence="1" id="KW-0728">SH3 domain</keyword>
<dbReference type="Proteomes" id="UP000050790">
    <property type="component" value="Unassembled WGS sequence"/>
</dbReference>
<dbReference type="FunFam" id="2.30.30.40:FF:000072">
    <property type="entry name" value="Unconventional Myosin IB"/>
    <property type="match status" value="1"/>
</dbReference>
<dbReference type="GO" id="GO:0005737">
    <property type="term" value="C:cytoplasm"/>
    <property type="evidence" value="ECO:0007669"/>
    <property type="project" value="TreeGrafter"/>
</dbReference>
<feature type="region of interest" description="Disordered" evidence="2">
    <location>
        <begin position="554"/>
        <end position="575"/>
    </location>
</feature>
<evidence type="ECO:0000256" key="1">
    <source>
        <dbReference type="ARBA" id="ARBA00022443"/>
    </source>
</evidence>
<sequence length="979" mass="110161">MSQKQLLVCALYDYNRQHTDELSFKKGDVLRVLKQLEGGWWEGSLNGFVGWFPSNYVTYATSSDEKGNPTTDESSLIHLQNFQNEIIQHVLEGELRQVSELSQLLSVFMINLEPLLHLSFLNKLVNLRDILFQTISIHQHLASALTEMKCTHGPKCMGRLFLDFAPAINAVGCDYSKIYLHVITGLEEHITEVTKYMSSFNIKLQLVHCKQQLTLIFERLGRYPLLLKEMERYLEEPHVDRPDILHAMNVYSEITERCAILRKFKEYDINVLLSVINGWRGPPIQQLGDPILTLRVLLVNIQVNQSTITLPDFIHINDILTRKTQLSLLVIFPTCVLLLARTNQTNVYDYTVKIPLKNLAVIRSTGSETDLDLLIKDLNSMNMDVIPCQITLACTDQNARDLLVSTLTDLIQYQTQNEQQSPDIDQCHIKNESISLDFFSQPDASSLDKHGNTSLSSLPLRKDTLDNDKLKSSSKVARDENNQIDQHQSTLVMSTLSMKDPQSFKFPPDSTDNLAVQHTYTKDISKISFVNNDNAVKITDNCNFISSSINNKDDNKRRFSSSLKKSKTPRPLTEPSNICAEELNNESQHHQSSVIDPQSKQISTPVDNTCTVVLTSDILTSSSGLRFLPHRITTNAHVLWFDIDKSIVGTRHSYSTSIDLPSIIPYKNNEQLSSDNDLIHAIHCLRVDGPLDFNRDDRIGSVNALNNLGLLIDQNIPGLLVDFSISHKNQHNHVRAQSPKVTVSSKESRRKRGGTVQFLCNNRQKSAITAEDVLRSAGKIHENELRTADDTKILQVIEAYCASSWTHPSYRTLDSVKNECQIGGQGILSPVESRTLLQHFRYPKKLSTSFLSASSSGMHSRQEQNSHITDASIFELSRQSLPLSMFSSKASLKRSESKNKSQTCLSQDDTVCLNQNVAANVINSNSKIISSVTTNTSCTNCTPCNPNQSSNYTHNIQCESILKTFSPPPVILPTHSGRR</sequence>
<dbReference type="WBParaSite" id="SMRG1_88760.11">
    <property type="protein sequence ID" value="SMRG1_88760.11"/>
    <property type="gene ID" value="SMRG1_88760"/>
</dbReference>
<dbReference type="Gene3D" id="1.20.900.10">
    <property type="entry name" value="Dbl homology (DH) domain"/>
    <property type="match status" value="1"/>
</dbReference>
<dbReference type="WBParaSite" id="SMRG1_88760.27">
    <property type="protein sequence ID" value="SMRG1_88760.27"/>
    <property type="gene ID" value="SMRG1_88760"/>
</dbReference>
<dbReference type="PRINTS" id="PR00452">
    <property type="entry name" value="SH3DOMAIN"/>
</dbReference>
<dbReference type="GO" id="GO:0005085">
    <property type="term" value="F:guanyl-nucleotide exchange factor activity"/>
    <property type="evidence" value="ECO:0007669"/>
    <property type="project" value="InterPro"/>
</dbReference>